<feature type="domain" description="CP-type G" evidence="12">
    <location>
        <begin position="68"/>
        <end position="228"/>
    </location>
</feature>
<dbReference type="AlphaFoldDB" id="A0A1G6JNH0"/>
<dbReference type="Gene3D" id="1.10.40.50">
    <property type="entry name" value="Probable gtpase engc, domain 3"/>
    <property type="match status" value="1"/>
</dbReference>
<keyword evidence="7 10" id="KW-0862">Zinc</keyword>
<dbReference type="GO" id="GO:0019843">
    <property type="term" value="F:rRNA binding"/>
    <property type="evidence" value="ECO:0007669"/>
    <property type="project" value="UniProtKB-KW"/>
</dbReference>
<evidence type="ECO:0000256" key="4">
    <source>
        <dbReference type="ARBA" id="ARBA00022730"/>
    </source>
</evidence>
<dbReference type="Gene3D" id="3.40.50.300">
    <property type="entry name" value="P-loop containing nucleotide triphosphate hydrolases"/>
    <property type="match status" value="1"/>
</dbReference>
<dbReference type="Gene3D" id="2.40.50.140">
    <property type="entry name" value="Nucleic acid-binding proteins"/>
    <property type="match status" value="1"/>
</dbReference>
<sequence length="298" mass="34539">MSWNKGIVTRFHSNMATVNDLKTNTSLECVLRGKFKVQKIRPIVGDYIEYSKDDNNPIGKIENILERKNILYRPSIANLDQVILVTTLKYPEVDFLIVDKFIVQAEKEDLDIIIVLNKIDLLTDEDQKLKEKFLNIYSNLYTVIETSTKQNLNVEIIREKMKNKVSTLAGMSGVGKSSILNMINPGLKLRIGNISDKLKRGKHTTTHSELLRFDFGGFVADTPGFANIETYNIEKENLKDYFYEFYQYSRYCQFVDCQHVNEPNCGVKAAVRQEEISQSRYDNYLSIYSEIEKKVKKW</sequence>
<dbReference type="EMBL" id="SRME01000002">
    <property type="protein sequence ID" value="TGG88266.1"/>
    <property type="molecule type" value="Genomic_DNA"/>
</dbReference>
<dbReference type="InterPro" id="IPR004881">
    <property type="entry name" value="Ribosome_biogen_GTPase_RsgA"/>
</dbReference>
<evidence type="ECO:0000259" key="12">
    <source>
        <dbReference type="PROSITE" id="PS51721"/>
    </source>
</evidence>
<keyword evidence="8 10" id="KW-0694">RNA-binding</keyword>
<dbReference type="GO" id="GO:0005737">
    <property type="term" value="C:cytoplasm"/>
    <property type="evidence" value="ECO:0007669"/>
    <property type="project" value="UniProtKB-SubCell"/>
</dbReference>
<evidence type="ECO:0000313" key="15">
    <source>
        <dbReference type="Proteomes" id="UP000199322"/>
    </source>
</evidence>
<dbReference type="OrthoDB" id="9809485at2"/>
<dbReference type="PROSITE" id="PS51721">
    <property type="entry name" value="G_CP"/>
    <property type="match status" value="1"/>
</dbReference>
<dbReference type="PANTHER" id="PTHR32120">
    <property type="entry name" value="SMALL RIBOSOMAL SUBUNIT BIOGENESIS GTPASE RSGA"/>
    <property type="match status" value="1"/>
</dbReference>
<dbReference type="SUPFAM" id="SSF52540">
    <property type="entry name" value="P-loop containing nucleoside triphosphate hydrolases"/>
    <property type="match status" value="1"/>
</dbReference>
<dbReference type="GO" id="GO:0003924">
    <property type="term" value="F:GTPase activity"/>
    <property type="evidence" value="ECO:0007669"/>
    <property type="project" value="UniProtKB-UniRule"/>
</dbReference>
<feature type="binding site" evidence="10">
    <location>
        <position position="257"/>
    </location>
    <ligand>
        <name>Zn(2+)</name>
        <dbReference type="ChEBI" id="CHEBI:29105"/>
    </ligand>
</feature>
<protein>
    <recommendedName>
        <fullName evidence="10">Small ribosomal subunit biogenesis GTPase RsgA</fullName>
        <ecNumber evidence="10">3.6.1.-</ecNumber>
    </recommendedName>
</protein>
<dbReference type="InterPro" id="IPR010914">
    <property type="entry name" value="RsgA_GTPase_dom"/>
</dbReference>
<comment type="subunit">
    <text evidence="10">Monomer. Associates with 30S ribosomal subunit, binds 16S rRNA.</text>
</comment>
<reference evidence="14 16" key="2">
    <citation type="submission" date="2019-04" db="EMBL/GenBank/DDBJ databases">
        <title>Draft genome sequence data and analysis of a Fermenting Bacterium, Geotoga petraea strain HO-Geo1, isolated from heavy-oil petroleum reservoir in Russia.</title>
        <authorList>
            <person name="Grouzdev D.S."/>
            <person name="Semenova E.M."/>
            <person name="Sokolova D.S."/>
            <person name="Tourova T.P."/>
            <person name="Poltaraus A.B."/>
            <person name="Nazina T.N."/>
        </authorList>
    </citation>
    <scope>NUCLEOTIDE SEQUENCE [LARGE SCALE GENOMIC DNA]</scope>
    <source>
        <strain evidence="14 16">HO-Geo1</strain>
    </source>
</reference>
<dbReference type="HAMAP" id="MF_01820">
    <property type="entry name" value="GTPase_RsgA"/>
    <property type="match status" value="1"/>
</dbReference>
<keyword evidence="4 10" id="KW-0699">rRNA-binding</keyword>
<comment type="function">
    <text evidence="10">One of several proteins that assist in the late maturation steps of the functional core of the 30S ribosomal subunit. Helps release RbfA from mature subunits. May play a role in the assembly of ribosomal proteins into the subunit. Circularly permuted GTPase that catalyzes slow GTP hydrolysis, GTPase activity is stimulated by the 30S ribosomal subunit.</text>
</comment>
<comment type="similarity">
    <text evidence="10">Belongs to the TRAFAC class YlqF/YawG GTPase family. RsgA subfamily.</text>
</comment>
<evidence type="ECO:0000256" key="3">
    <source>
        <dbReference type="ARBA" id="ARBA00022723"/>
    </source>
</evidence>
<evidence type="ECO:0000256" key="5">
    <source>
        <dbReference type="ARBA" id="ARBA00022741"/>
    </source>
</evidence>
<feature type="domain" description="EngC GTPase" evidence="11">
    <location>
        <begin position="77"/>
        <end position="226"/>
    </location>
</feature>
<dbReference type="EMBL" id="FMYV01000002">
    <property type="protein sequence ID" value="SDC19985.1"/>
    <property type="molecule type" value="Genomic_DNA"/>
</dbReference>
<feature type="binding site" evidence="10">
    <location>
        <begin position="117"/>
        <end position="120"/>
    </location>
    <ligand>
        <name>GTP</name>
        <dbReference type="ChEBI" id="CHEBI:37565"/>
    </ligand>
</feature>
<evidence type="ECO:0000313" key="14">
    <source>
        <dbReference type="EMBL" id="TGG88266.1"/>
    </source>
</evidence>
<dbReference type="Pfam" id="PF03193">
    <property type="entry name" value="RsgA_GTPase"/>
    <property type="match status" value="1"/>
</dbReference>
<feature type="binding site" evidence="10">
    <location>
        <position position="259"/>
    </location>
    <ligand>
        <name>Zn(2+)</name>
        <dbReference type="ChEBI" id="CHEBI:29105"/>
    </ligand>
</feature>
<keyword evidence="3 10" id="KW-0479">Metal-binding</keyword>
<dbReference type="STRING" id="28234.SAMN04488588_0578"/>
<dbReference type="NCBIfam" id="TIGR00157">
    <property type="entry name" value="ribosome small subunit-dependent GTPase A"/>
    <property type="match status" value="1"/>
</dbReference>
<dbReference type="Proteomes" id="UP000297288">
    <property type="component" value="Unassembled WGS sequence"/>
</dbReference>
<dbReference type="InterPro" id="IPR027417">
    <property type="entry name" value="P-loop_NTPase"/>
</dbReference>
<dbReference type="SUPFAM" id="SSF50249">
    <property type="entry name" value="Nucleic acid-binding proteins"/>
    <property type="match status" value="1"/>
</dbReference>
<dbReference type="PROSITE" id="PS50936">
    <property type="entry name" value="ENGC_GTPASE"/>
    <property type="match status" value="1"/>
</dbReference>
<evidence type="ECO:0000256" key="2">
    <source>
        <dbReference type="ARBA" id="ARBA00022517"/>
    </source>
</evidence>
<accession>A0A1G6JNH0</accession>
<dbReference type="InterPro" id="IPR031944">
    <property type="entry name" value="RsgA_N"/>
</dbReference>
<comment type="cofactor">
    <cofactor evidence="10">
        <name>Zn(2+)</name>
        <dbReference type="ChEBI" id="CHEBI:29105"/>
    </cofactor>
    <text evidence="10">Binds 1 zinc ion per subunit.</text>
</comment>
<dbReference type="Pfam" id="PF16745">
    <property type="entry name" value="RsgA_N"/>
    <property type="match status" value="1"/>
</dbReference>
<organism evidence="13 15">
    <name type="scientific">Geotoga petraea</name>
    <dbReference type="NCBI Taxonomy" id="28234"/>
    <lineage>
        <taxon>Bacteria</taxon>
        <taxon>Thermotogati</taxon>
        <taxon>Thermotogota</taxon>
        <taxon>Thermotogae</taxon>
        <taxon>Petrotogales</taxon>
        <taxon>Petrotogaceae</taxon>
        <taxon>Geotoga</taxon>
    </lineage>
</organism>
<dbReference type="EC" id="3.6.1.-" evidence="10"/>
<evidence type="ECO:0000313" key="16">
    <source>
        <dbReference type="Proteomes" id="UP000297288"/>
    </source>
</evidence>
<reference evidence="13 15" key="1">
    <citation type="submission" date="2016-10" db="EMBL/GenBank/DDBJ databases">
        <authorList>
            <person name="de Groot N.N."/>
        </authorList>
    </citation>
    <scope>NUCLEOTIDE SEQUENCE [LARGE SCALE GENOMIC DNA]</scope>
    <source>
        <strain evidence="13 15">WG14</strain>
    </source>
</reference>
<dbReference type="GO" id="GO:0042274">
    <property type="term" value="P:ribosomal small subunit biogenesis"/>
    <property type="evidence" value="ECO:0007669"/>
    <property type="project" value="UniProtKB-UniRule"/>
</dbReference>
<evidence type="ECO:0000256" key="7">
    <source>
        <dbReference type="ARBA" id="ARBA00022833"/>
    </source>
</evidence>
<evidence type="ECO:0000256" key="10">
    <source>
        <dbReference type="HAMAP-Rule" id="MF_01820"/>
    </source>
</evidence>
<dbReference type="InterPro" id="IPR030378">
    <property type="entry name" value="G_CP_dom"/>
</dbReference>
<evidence type="ECO:0000256" key="8">
    <source>
        <dbReference type="ARBA" id="ARBA00022884"/>
    </source>
</evidence>
<evidence type="ECO:0000256" key="9">
    <source>
        <dbReference type="ARBA" id="ARBA00023134"/>
    </source>
</evidence>
<dbReference type="Proteomes" id="UP000199322">
    <property type="component" value="Unassembled WGS sequence"/>
</dbReference>
<feature type="binding site" evidence="10">
    <location>
        <begin position="170"/>
        <end position="178"/>
    </location>
    <ligand>
        <name>GTP</name>
        <dbReference type="ChEBI" id="CHEBI:37565"/>
    </ligand>
</feature>
<feature type="binding site" evidence="10">
    <location>
        <position position="252"/>
    </location>
    <ligand>
        <name>Zn(2+)</name>
        <dbReference type="ChEBI" id="CHEBI:29105"/>
    </ligand>
</feature>
<evidence type="ECO:0000259" key="11">
    <source>
        <dbReference type="PROSITE" id="PS50936"/>
    </source>
</evidence>
<keyword evidence="5 10" id="KW-0547">Nucleotide-binding</keyword>
<dbReference type="GO" id="GO:0046872">
    <property type="term" value="F:metal ion binding"/>
    <property type="evidence" value="ECO:0007669"/>
    <property type="project" value="UniProtKB-KW"/>
</dbReference>
<dbReference type="RefSeq" id="WP_091402643.1">
    <property type="nucleotide sequence ID" value="NZ_FMYV01000002.1"/>
</dbReference>
<keyword evidence="9 10" id="KW-0342">GTP-binding</keyword>
<feature type="binding site" evidence="10">
    <location>
        <position position="265"/>
    </location>
    <ligand>
        <name>Zn(2+)</name>
        <dbReference type="ChEBI" id="CHEBI:29105"/>
    </ligand>
</feature>
<keyword evidence="6 10" id="KW-0378">Hydrolase</keyword>
<dbReference type="GO" id="GO:0005525">
    <property type="term" value="F:GTP binding"/>
    <property type="evidence" value="ECO:0007669"/>
    <property type="project" value="UniProtKB-UniRule"/>
</dbReference>
<dbReference type="InterPro" id="IPR012340">
    <property type="entry name" value="NA-bd_OB-fold"/>
</dbReference>
<evidence type="ECO:0000313" key="13">
    <source>
        <dbReference type="EMBL" id="SDC19985.1"/>
    </source>
</evidence>
<name>A0A1G6JNH0_9BACT</name>
<dbReference type="CDD" id="cd01854">
    <property type="entry name" value="YjeQ_EngC"/>
    <property type="match status" value="1"/>
</dbReference>
<keyword evidence="15" id="KW-1185">Reference proteome</keyword>
<evidence type="ECO:0000256" key="6">
    <source>
        <dbReference type="ARBA" id="ARBA00022801"/>
    </source>
</evidence>
<keyword evidence="2 10" id="KW-0690">Ribosome biogenesis</keyword>
<keyword evidence="1 10" id="KW-0963">Cytoplasm</keyword>
<proteinExistence type="inferred from homology"/>
<gene>
    <name evidence="10 14" type="primary">rsgA</name>
    <name evidence="14" type="ORF">E4650_04295</name>
    <name evidence="13" type="ORF">SAMN04488588_0578</name>
</gene>
<evidence type="ECO:0000256" key="1">
    <source>
        <dbReference type="ARBA" id="ARBA00022490"/>
    </source>
</evidence>
<comment type="subcellular location">
    <subcellularLocation>
        <location evidence="10">Cytoplasm</location>
    </subcellularLocation>
</comment>
<dbReference type="PANTHER" id="PTHR32120:SF11">
    <property type="entry name" value="SMALL RIBOSOMAL SUBUNIT BIOGENESIS GTPASE RSGA 1, MITOCHONDRIAL-RELATED"/>
    <property type="match status" value="1"/>
</dbReference>